<dbReference type="Proteomes" id="UP000014107">
    <property type="component" value="Unassembled WGS sequence"/>
</dbReference>
<evidence type="ECO:0000313" key="4">
    <source>
        <dbReference type="Proteomes" id="UP000014107"/>
    </source>
</evidence>
<sequence>MKSRRRKLQIKRLLRERKMSDKKNDGYSCQFSEDVFFEQYKIYVEEIIEKYLPADECQYEEFADMIADSLQKKRNLLQLKMIISTKKIDCFLDLLLDNSLNFNVELFYPEGRIEKNGPLSKVLFKNYQVIIDGYRLQTLTIKKLKDKLK</sequence>
<dbReference type="RefSeq" id="WP_016178400.1">
    <property type="nucleotide sequence ID" value="NZ_KE136357.1"/>
</dbReference>
<dbReference type="EMBL" id="AHYV01000005">
    <property type="protein sequence ID" value="EOT51203.1"/>
    <property type="molecule type" value="Genomic_DNA"/>
</dbReference>
<dbReference type="Proteomes" id="UP000014104">
    <property type="component" value="Unassembled WGS sequence"/>
</dbReference>
<dbReference type="GeneID" id="69570835"/>
<organism evidence="2 4">
    <name type="scientific">Enterococcus avium ATCC 14025</name>
    <dbReference type="NCBI Taxonomy" id="1140002"/>
    <lineage>
        <taxon>Bacteria</taxon>
        <taxon>Bacillati</taxon>
        <taxon>Bacillota</taxon>
        <taxon>Bacilli</taxon>
        <taxon>Lactobacillales</taxon>
        <taxon>Enterococcaceae</taxon>
        <taxon>Enterococcus</taxon>
    </lineage>
</organism>
<comment type="caution">
    <text evidence="2">The sequence shown here is derived from an EMBL/GenBank/DDBJ whole genome shotgun (WGS) entry which is preliminary data.</text>
</comment>
<gene>
    <name evidence="2" type="ORF">I570_01352</name>
    <name evidence="1" type="ORF">OMU_00533</name>
</gene>
<reference evidence="2 4" key="2">
    <citation type="submission" date="2013-03" db="EMBL/GenBank/DDBJ databases">
        <title>The Genome Sequence of Enterococcus avium ATCC_14025 (PacBio/Illumina hybrid assembly).</title>
        <authorList>
            <consortium name="The Broad Institute Genomics Platform"/>
            <consortium name="The Broad Institute Genome Sequencing Center for Infectious Disease"/>
            <person name="Earl A."/>
            <person name="Russ C."/>
            <person name="Gilmore M."/>
            <person name="Surin D."/>
            <person name="Walker B."/>
            <person name="Young S."/>
            <person name="Zeng Q."/>
            <person name="Gargeya S."/>
            <person name="Fitzgerald M."/>
            <person name="Haas B."/>
            <person name="Abouelleil A."/>
            <person name="Allen A.W."/>
            <person name="Alvarado L."/>
            <person name="Arachchi H.M."/>
            <person name="Berlin A.M."/>
            <person name="Chapman S.B."/>
            <person name="Gainer-Dewar J."/>
            <person name="Goldberg J."/>
            <person name="Griggs A."/>
            <person name="Gujja S."/>
            <person name="Hansen M."/>
            <person name="Howarth C."/>
            <person name="Imamovic A."/>
            <person name="Ireland A."/>
            <person name="Larimer J."/>
            <person name="McCowan C."/>
            <person name="Murphy C."/>
            <person name="Pearson M."/>
            <person name="Poon T.W."/>
            <person name="Priest M."/>
            <person name="Roberts A."/>
            <person name="Saif S."/>
            <person name="Shea T."/>
            <person name="Sisk P."/>
            <person name="Sykes S."/>
            <person name="Wortman J."/>
            <person name="Nusbaum C."/>
            <person name="Birren B."/>
        </authorList>
    </citation>
    <scope>NUCLEOTIDE SEQUENCE [LARGE SCALE GENOMIC DNA]</scope>
    <source>
        <strain evidence="2 4">ATCC 14025</strain>
    </source>
</reference>
<name>A0AAV3J1G0_ENTAV</name>
<reference evidence="1 3" key="1">
    <citation type="submission" date="2013-03" db="EMBL/GenBank/DDBJ databases">
        <title>The Genome Sequence of Enterococcus avium ATCC_14025 (Illumina only assembly).</title>
        <authorList>
            <consortium name="The Broad Institute Genomics Platform"/>
            <consortium name="The Broad Institute Genome Sequencing Center for Infectious Disease"/>
            <person name="Earl A."/>
            <person name="Russ C."/>
            <person name="Gilmore M."/>
            <person name="Surin D."/>
            <person name="Walker B."/>
            <person name="Young S."/>
            <person name="Zeng Q."/>
            <person name="Gargeya S."/>
            <person name="Fitzgerald M."/>
            <person name="Haas B."/>
            <person name="Abouelleil A."/>
            <person name="Allen A.W."/>
            <person name="Alvarado L."/>
            <person name="Arachchi H.M."/>
            <person name="Berlin A.M."/>
            <person name="Chapman S.B."/>
            <person name="Gainer-Dewar J."/>
            <person name="Goldberg J."/>
            <person name="Griggs A."/>
            <person name="Gujja S."/>
            <person name="Hansen M."/>
            <person name="Howarth C."/>
            <person name="Imamovic A."/>
            <person name="Ireland A."/>
            <person name="Larimer J."/>
            <person name="McCowan C."/>
            <person name="Murphy C."/>
            <person name="Pearson M."/>
            <person name="Poon T.W."/>
            <person name="Priest M."/>
            <person name="Roberts A."/>
            <person name="Saif S."/>
            <person name="Shea T."/>
            <person name="Sisk P."/>
            <person name="Sykes S."/>
            <person name="Wortman J."/>
            <person name="Nusbaum C."/>
            <person name="Birren B."/>
        </authorList>
    </citation>
    <scope>NUCLEOTIDE SEQUENCE [LARGE SCALE GENOMIC DNA]</scope>
    <source>
        <strain evidence="1 3">ATCC 14025</strain>
    </source>
</reference>
<accession>A0AAV3J1G0</accession>
<dbReference type="EMBL" id="ASWL01000002">
    <property type="protein sequence ID" value="EOU23488.1"/>
    <property type="molecule type" value="Genomic_DNA"/>
</dbReference>
<protein>
    <submittedName>
        <fullName evidence="2">Uncharacterized protein</fullName>
    </submittedName>
</protein>
<proteinExistence type="predicted"/>
<dbReference type="AlphaFoldDB" id="A0AAV3J1G0"/>
<evidence type="ECO:0000313" key="2">
    <source>
        <dbReference type="EMBL" id="EOU23488.1"/>
    </source>
</evidence>
<evidence type="ECO:0000313" key="1">
    <source>
        <dbReference type="EMBL" id="EOT51203.1"/>
    </source>
</evidence>
<keyword evidence="3" id="KW-1185">Reference proteome</keyword>
<evidence type="ECO:0000313" key="3">
    <source>
        <dbReference type="Proteomes" id="UP000014104"/>
    </source>
</evidence>